<accession>A0A412TM71</accession>
<dbReference type="InterPro" id="IPR017900">
    <property type="entry name" value="4Fe4S_Fe_S_CS"/>
</dbReference>
<dbReference type="GO" id="GO:0046872">
    <property type="term" value="F:metal ion binding"/>
    <property type="evidence" value="ECO:0007669"/>
    <property type="project" value="UniProtKB-KW"/>
</dbReference>
<comment type="caution">
    <text evidence="10">The sequence shown here is derived from an EMBL/GenBank/DDBJ whole genome shotgun (WGS) entry which is preliminary data.</text>
</comment>
<evidence type="ECO:0000256" key="1">
    <source>
        <dbReference type="ARBA" id="ARBA00001917"/>
    </source>
</evidence>
<dbReference type="PANTHER" id="PTHR43673:SF2">
    <property type="entry name" value="NITROREDUCTASE"/>
    <property type="match status" value="1"/>
</dbReference>
<reference evidence="10 11" key="1">
    <citation type="submission" date="2018-08" db="EMBL/GenBank/DDBJ databases">
        <title>A genome reference for cultivated species of the human gut microbiota.</title>
        <authorList>
            <person name="Zou Y."/>
            <person name="Xue W."/>
            <person name="Luo G."/>
        </authorList>
    </citation>
    <scope>NUCLEOTIDE SEQUENCE [LARGE SCALE GENOMIC DNA]</scope>
    <source>
        <strain evidence="10 11">AF16-14</strain>
    </source>
</reference>
<keyword evidence="3" id="KW-0285">Flavoprotein</keyword>
<evidence type="ECO:0000256" key="4">
    <source>
        <dbReference type="ARBA" id="ARBA00022643"/>
    </source>
</evidence>
<dbReference type="AlphaFoldDB" id="A0A412TM71"/>
<dbReference type="InterPro" id="IPR017896">
    <property type="entry name" value="4Fe4S_Fe-S-bd"/>
</dbReference>
<dbReference type="Pfam" id="PF13237">
    <property type="entry name" value="Fer4_10"/>
    <property type="match status" value="1"/>
</dbReference>
<keyword evidence="4" id="KW-0288">FMN</keyword>
<dbReference type="SUPFAM" id="SSF55469">
    <property type="entry name" value="FMN-dependent nitroreductase-like"/>
    <property type="match status" value="1"/>
</dbReference>
<organism evidence="10 11">
    <name type="scientific">Odoribacter splanchnicus</name>
    <dbReference type="NCBI Taxonomy" id="28118"/>
    <lineage>
        <taxon>Bacteria</taxon>
        <taxon>Pseudomonadati</taxon>
        <taxon>Bacteroidota</taxon>
        <taxon>Bacteroidia</taxon>
        <taxon>Bacteroidales</taxon>
        <taxon>Odoribacteraceae</taxon>
        <taxon>Odoribacter</taxon>
    </lineage>
</organism>
<name>A0A412TM71_9BACT</name>
<dbReference type="InterPro" id="IPR000415">
    <property type="entry name" value="Nitroreductase-like"/>
</dbReference>
<evidence type="ECO:0000256" key="6">
    <source>
        <dbReference type="ARBA" id="ARBA00023002"/>
    </source>
</evidence>
<evidence type="ECO:0000256" key="7">
    <source>
        <dbReference type="ARBA" id="ARBA00023004"/>
    </source>
</evidence>
<evidence type="ECO:0000256" key="5">
    <source>
        <dbReference type="ARBA" id="ARBA00022723"/>
    </source>
</evidence>
<comment type="similarity">
    <text evidence="2">Belongs to the nitroreductase family.</text>
</comment>
<dbReference type="SUPFAM" id="SSF54862">
    <property type="entry name" value="4Fe-4S ferredoxins"/>
    <property type="match status" value="1"/>
</dbReference>
<dbReference type="GO" id="GO:0016491">
    <property type="term" value="F:oxidoreductase activity"/>
    <property type="evidence" value="ECO:0007669"/>
    <property type="project" value="UniProtKB-KW"/>
</dbReference>
<dbReference type="Proteomes" id="UP000284243">
    <property type="component" value="Unassembled WGS sequence"/>
</dbReference>
<evidence type="ECO:0000259" key="9">
    <source>
        <dbReference type="PROSITE" id="PS51379"/>
    </source>
</evidence>
<dbReference type="RefSeq" id="WP_022159645.1">
    <property type="nucleotide sequence ID" value="NZ_JADNDE010000061.1"/>
</dbReference>
<dbReference type="InterPro" id="IPR029479">
    <property type="entry name" value="Nitroreductase"/>
</dbReference>
<protein>
    <submittedName>
        <fullName evidence="10">4Fe-4S dicluster domain-containing protein</fullName>
    </submittedName>
</protein>
<dbReference type="PANTHER" id="PTHR43673">
    <property type="entry name" value="NAD(P)H NITROREDUCTASE YDGI-RELATED"/>
    <property type="match status" value="1"/>
</dbReference>
<evidence type="ECO:0000256" key="2">
    <source>
        <dbReference type="ARBA" id="ARBA00007118"/>
    </source>
</evidence>
<evidence type="ECO:0000256" key="8">
    <source>
        <dbReference type="ARBA" id="ARBA00023014"/>
    </source>
</evidence>
<sequence length="287" mass="32219">MELTLKIDQEKCIRCGKCVRVCPSMILQQAKAAGEVEVKEWQNCIVCGHCVAVCPTGAVEHSEFPAGKVHEFDYSDYPAPAQMMLLCKARRSNRAFTAQSVPEELLQQILEAAHRAPTASNAQQIGFTVVTDPVRLREITGFTLGVFKNALKKMQNPLLTPLVKWFMPDAFRYIPVFERLLREDTKGNDLILRKAKAVVFIHAPRTSRFGYQDANLAYQNASLMAECLGVSQFYTGFVCSAIEQDKKGTLEKKLGIDGKIYAGMALGMPAFRYKNYIDRKDLKVNRL</sequence>
<dbReference type="PROSITE" id="PS00198">
    <property type="entry name" value="4FE4S_FER_1"/>
    <property type="match status" value="2"/>
</dbReference>
<keyword evidence="8" id="KW-0411">Iron-sulfur</keyword>
<dbReference type="PROSITE" id="PS51379">
    <property type="entry name" value="4FE4S_FER_2"/>
    <property type="match status" value="2"/>
</dbReference>
<feature type="domain" description="4Fe-4S ferredoxin-type" evidence="9">
    <location>
        <begin position="3"/>
        <end position="32"/>
    </location>
</feature>
<evidence type="ECO:0000256" key="3">
    <source>
        <dbReference type="ARBA" id="ARBA00022630"/>
    </source>
</evidence>
<keyword evidence="5" id="KW-0479">Metal-binding</keyword>
<keyword evidence="7" id="KW-0408">Iron</keyword>
<feature type="domain" description="4Fe-4S ferredoxin-type" evidence="9">
    <location>
        <begin position="34"/>
        <end position="64"/>
    </location>
</feature>
<proteinExistence type="inferred from homology"/>
<evidence type="ECO:0000313" key="11">
    <source>
        <dbReference type="Proteomes" id="UP000284243"/>
    </source>
</evidence>
<gene>
    <name evidence="10" type="ORF">DWW57_14720</name>
</gene>
<dbReference type="Pfam" id="PF00881">
    <property type="entry name" value="Nitroreductase"/>
    <property type="match status" value="1"/>
</dbReference>
<dbReference type="EMBL" id="QRYC01000025">
    <property type="protein sequence ID" value="RGU54836.1"/>
    <property type="molecule type" value="Genomic_DNA"/>
</dbReference>
<dbReference type="Gene3D" id="3.30.70.20">
    <property type="match status" value="1"/>
</dbReference>
<dbReference type="GO" id="GO:0051536">
    <property type="term" value="F:iron-sulfur cluster binding"/>
    <property type="evidence" value="ECO:0007669"/>
    <property type="project" value="UniProtKB-KW"/>
</dbReference>
<dbReference type="Gene3D" id="3.40.109.10">
    <property type="entry name" value="NADH Oxidase"/>
    <property type="match status" value="1"/>
</dbReference>
<evidence type="ECO:0000313" key="10">
    <source>
        <dbReference type="EMBL" id="RGU54836.1"/>
    </source>
</evidence>
<comment type="cofactor">
    <cofactor evidence="1">
        <name>FMN</name>
        <dbReference type="ChEBI" id="CHEBI:58210"/>
    </cofactor>
</comment>
<keyword evidence="6" id="KW-0560">Oxidoreductase</keyword>